<dbReference type="PROSITE" id="PS51257">
    <property type="entry name" value="PROKAR_LIPOPROTEIN"/>
    <property type="match status" value="1"/>
</dbReference>
<evidence type="ECO:0000259" key="1">
    <source>
        <dbReference type="Pfam" id="PF14344"/>
    </source>
</evidence>
<keyword evidence="3" id="KW-1185">Reference proteome</keyword>
<reference evidence="2 3" key="1">
    <citation type="submission" date="2019-04" db="EMBL/GenBank/DDBJ databases">
        <title>Niastella caeni sp. nov., isolated from activated sludge.</title>
        <authorList>
            <person name="Sheng M."/>
        </authorList>
    </citation>
    <scope>NUCLEOTIDE SEQUENCE [LARGE SCALE GENOMIC DNA]</scope>
    <source>
        <strain evidence="2 3">HX-2-15</strain>
    </source>
</reference>
<evidence type="ECO:0000313" key="2">
    <source>
        <dbReference type="EMBL" id="THU40105.1"/>
    </source>
</evidence>
<name>A0A4S8HX92_9BACT</name>
<protein>
    <submittedName>
        <fullName evidence="2">DUF4397 domain-containing protein</fullName>
    </submittedName>
</protein>
<gene>
    <name evidence="2" type="ORF">FAM09_09475</name>
</gene>
<proteinExistence type="predicted"/>
<sequence>MKTVQVRKNAFLFLGALSFLTVLLSGCLKEAQNSTTTPKAYLSLMHLAPRAPAIQVFFDNVQASSAINPGTVSAAYSPVDPKAFAISFKKSGADSVVASLGTALYDSLKYYTLLLYNEDPTHVKAVRILDDYRVLTTDKSYYRFFHMSPDIDPVDVYFDNNLILSGRSYADNVFGSFYNEFSPASPNTYNIYVKKAGSDSVIASVSSVYLNAANAYTIYLKGMKGGTGTTAIGVDVLQAAD</sequence>
<dbReference type="Pfam" id="PF14344">
    <property type="entry name" value="DUF4397"/>
    <property type="match status" value="1"/>
</dbReference>
<evidence type="ECO:0000313" key="3">
    <source>
        <dbReference type="Proteomes" id="UP000306918"/>
    </source>
</evidence>
<feature type="domain" description="DUF4397" evidence="1">
    <location>
        <begin position="40"/>
        <end position="157"/>
    </location>
</feature>
<dbReference type="InterPro" id="IPR025510">
    <property type="entry name" value="DUF4397"/>
</dbReference>
<dbReference type="Proteomes" id="UP000306918">
    <property type="component" value="Unassembled WGS sequence"/>
</dbReference>
<accession>A0A4S8HX92</accession>
<dbReference type="OrthoDB" id="652342at2"/>
<dbReference type="EMBL" id="STFF01000002">
    <property type="protein sequence ID" value="THU40105.1"/>
    <property type="molecule type" value="Genomic_DNA"/>
</dbReference>
<dbReference type="AlphaFoldDB" id="A0A4S8HX92"/>
<comment type="caution">
    <text evidence="2">The sequence shown here is derived from an EMBL/GenBank/DDBJ whole genome shotgun (WGS) entry which is preliminary data.</text>
</comment>
<organism evidence="2 3">
    <name type="scientific">Niastella caeni</name>
    <dbReference type="NCBI Taxonomy" id="2569763"/>
    <lineage>
        <taxon>Bacteria</taxon>
        <taxon>Pseudomonadati</taxon>
        <taxon>Bacteroidota</taxon>
        <taxon>Chitinophagia</taxon>
        <taxon>Chitinophagales</taxon>
        <taxon>Chitinophagaceae</taxon>
        <taxon>Niastella</taxon>
    </lineage>
</organism>
<dbReference type="RefSeq" id="WP_136576859.1">
    <property type="nucleotide sequence ID" value="NZ_STFF01000002.1"/>
</dbReference>